<sequence precursor="true">MTKRSVPFGVRSLISLRSLLTAAATLSLLGAAGLTAVSRADSAAAGVAGQVYVSPTGDDTNPGTASAPVRTISKAQSLVRALDQTMSADVTVVLEDGFYRMTSPLTLTAADSGSNGHNVVWTAAAGAHPVLAGSDQITGWKPMSSGSPIWVAQAPAGLQTRQLYVDGVRASRANGALPAALTGQNTTGYSGGGTAMAAWRNPSGAKPQLEFVYRGGLGAWTEPRCPVASFSGAAVTMAQPCWTNSTARAGSFPDGRAYNLVGRSSITEQPTSVENAFQFLGAKTPGQWFLDQGDSKLYYVPRPGETMSSADVEAPALQSLVTGGGTASAPLHNVVFSGIQFSYATWLGPQFHTQGTSDGFSEIQANYQVTGAKGAASQGLCHIPPSSYTLGTCPFGAWTQIPGNVSLTYDQNIQFTGDAFVHLGAAGLALGDGSQNDVVKGDVVTDVSGNGIELGNVDMPTATGASQTSGNAVTDNHVFDVPVEFHGGIGIDSGYTAHDSVSHNQIDHTPYTAISQGWGGWPDKEKEAPQANFSHDNAISNNLIFDHMSLLNDGGAIYTQGITGTSLATGEHVTGNDIHDQTGSGHVIYTDNGCTFETITGNAVYNNTTAQAWASRHTDYAPGATTTYDPTDVESNYFQNPATYTTGGGLTVAKNTTITGASQVPATIVANAGIESAYQSVLTWTQAPLPPVTGSGNGDLVLSALTVNDPPNAANWSIQSNLQTGVQIYGDRTYTLATLPPALAGAAWVRVANASKTVTTNPLVTFTISKPATVYLAVDVRTGKRSWMDTTWTDTATTLTDDENGTTRTFELYAKPYPAGPVSLGPNAANNDGYDIAVK</sequence>
<proteinExistence type="predicted"/>
<dbReference type="Gene3D" id="2.160.20.10">
    <property type="entry name" value="Single-stranded right-handed beta-helix, Pectin lyase-like"/>
    <property type="match status" value="2"/>
</dbReference>
<dbReference type="InParanoid" id="C7Q738"/>
<protein>
    <recommendedName>
        <fullName evidence="4">Right handed beta helix domain-containing protein</fullName>
    </recommendedName>
</protein>
<dbReference type="EMBL" id="CP001700">
    <property type="protein sequence ID" value="ACU76051.1"/>
    <property type="molecule type" value="Genomic_DNA"/>
</dbReference>
<organism evidence="2 3">
    <name type="scientific">Catenulispora acidiphila (strain DSM 44928 / JCM 14897 / NBRC 102108 / NRRL B-24433 / ID139908)</name>
    <dbReference type="NCBI Taxonomy" id="479433"/>
    <lineage>
        <taxon>Bacteria</taxon>
        <taxon>Bacillati</taxon>
        <taxon>Actinomycetota</taxon>
        <taxon>Actinomycetes</taxon>
        <taxon>Catenulisporales</taxon>
        <taxon>Catenulisporaceae</taxon>
        <taxon>Catenulispora</taxon>
    </lineage>
</organism>
<gene>
    <name evidence="2" type="ordered locus">Caci_7222</name>
</gene>
<accession>C7Q738</accession>
<dbReference type="PANTHER" id="PTHR36453">
    <property type="entry name" value="SECRETED PROTEIN-RELATED"/>
    <property type="match status" value="1"/>
</dbReference>
<keyword evidence="3" id="KW-1185">Reference proteome</keyword>
<dbReference type="SUPFAM" id="SSF51126">
    <property type="entry name" value="Pectin lyase-like"/>
    <property type="match status" value="1"/>
</dbReference>
<keyword evidence="1" id="KW-0732">Signal</keyword>
<evidence type="ECO:0000313" key="3">
    <source>
        <dbReference type="Proteomes" id="UP000000851"/>
    </source>
</evidence>
<dbReference type="eggNOG" id="COG4733">
    <property type="taxonomic scope" value="Bacteria"/>
</dbReference>
<feature type="chain" id="PRO_5038453751" description="Right handed beta helix domain-containing protein" evidence="1">
    <location>
        <begin position="24"/>
        <end position="839"/>
    </location>
</feature>
<evidence type="ECO:0000313" key="2">
    <source>
        <dbReference type="EMBL" id="ACU76051.1"/>
    </source>
</evidence>
<evidence type="ECO:0008006" key="4">
    <source>
        <dbReference type="Google" id="ProtNLM"/>
    </source>
</evidence>
<dbReference type="HOGENOM" id="CLU_013864_2_0_11"/>
<dbReference type="STRING" id="479433.Caci_7222"/>
<dbReference type="RefSeq" id="WP_015795779.1">
    <property type="nucleotide sequence ID" value="NC_013131.1"/>
</dbReference>
<dbReference type="Proteomes" id="UP000000851">
    <property type="component" value="Chromosome"/>
</dbReference>
<reference evidence="2 3" key="1">
    <citation type="journal article" date="2009" name="Stand. Genomic Sci.">
        <title>Complete genome sequence of Catenulispora acidiphila type strain (ID 139908).</title>
        <authorList>
            <person name="Copeland A."/>
            <person name="Lapidus A."/>
            <person name="Glavina Del Rio T."/>
            <person name="Nolan M."/>
            <person name="Lucas S."/>
            <person name="Chen F."/>
            <person name="Tice H."/>
            <person name="Cheng J.F."/>
            <person name="Bruce D."/>
            <person name="Goodwin L."/>
            <person name="Pitluck S."/>
            <person name="Mikhailova N."/>
            <person name="Pati A."/>
            <person name="Ivanova N."/>
            <person name="Mavromatis K."/>
            <person name="Chen A."/>
            <person name="Palaniappan K."/>
            <person name="Chain P."/>
            <person name="Land M."/>
            <person name="Hauser L."/>
            <person name="Chang Y.J."/>
            <person name="Jeffries C.D."/>
            <person name="Chertkov O."/>
            <person name="Brettin T."/>
            <person name="Detter J.C."/>
            <person name="Han C."/>
            <person name="Ali Z."/>
            <person name="Tindall B.J."/>
            <person name="Goker M."/>
            <person name="Bristow J."/>
            <person name="Eisen J.A."/>
            <person name="Markowitz V."/>
            <person name="Hugenholtz P."/>
            <person name="Kyrpides N.C."/>
            <person name="Klenk H.P."/>
        </authorList>
    </citation>
    <scope>NUCLEOTIDE SEQUENCE [LARGE SCALE GENOMIC DNA]</scope>
    <source>
        <strain evidence="3">DSM 44928 / JCM 14897 / NBRC 102108 / NRRL B-24433 / ID139908</strain>
    </source>
</reference>
<dbReference type="eggNOG" id="COG1520">
    <property type="taxonomic scope" value="Bacteria"/>
</dbReference>
<feature type="signal peptide" evidence="1">
    <location>
        <begin position="1"/>
        <end position="23"/>
    </location>
</feature>
<name>C7Q738_CATAD</name>
<dbReference type="InterPro" id="IPR011050">
    <property type="entry name" value="Pectin_lyase_fold/virulence"/>
</dbReference>
<dbReference type="InterPro" id="IPR012334">
    <property type="entry name" value="Pectin_lyas_fold"/>
</dbReference>
<dbReference type="PANTHER" id="PTHR36453:SF1">
    <property type="entry name" value="RIGHT HANDED BETA HELIX DOMAIN-CONTAINING PROTEIN"/>
    <property type="match status" value="1"/>
</dbReference>
<dbReference type="AlphaFoldDB" id="C7Q738"/>
<evidence type="ECO:0000256" key="1">
    <source>
        <dbReference type="SAM" id="SignalP"/>
    </source>
</evidence>
<dbReference type="KEGG" id="cai:Caci_7222"/>